<feature type="region of interest" description="Disordered" evidence="1">
    <location>
        <begin position="508"/>
        <end position="603"/>
    </location>
</feature>
<evidence type="ECO:0000313" key="3">
    <source>
        <dbReference type="Proteomes" id="UP001342314"/>
    </source>
</evidence>
<feature type="compositionally biased region" description="Low complexity" evidence="1">
    <location>
        <begin position="572"/>
        <end position="589"/>
    </location>
</feature>
<feature type="compositionally biased region" description="Basic and acidic residues" evidence="1">
    <location>
        <begin position="37"/>
        <end position="53"/>
    </location>
</feature>
<feature type="compositionally biased region" description="Basic and acidic residues" evidence="1">
    <location>
        <begin position="206"/>
        <end position="218"/>
    </location>
</feature>
<evidence type="ECO:0000313" key="2">
    <source>
        <dbReference type="EMBL" id="GJN88298.1"/>
    </source>
</evidence>
<keyword evidence="3" id="KW-1185">Reference proteome</keyword>
<organism evidence="2 3">
    <name type="scientific">Rhodotorula paludigena</name>
    <dbReference type="NCBI Taxonomy" id="86838"/>
    <lineage>
        <taxon>Eukaryota</taxon>
        <taxon>Fungi</taxon>
        <taxon>Dikarya</taxon>
        <taxon>Basidiomycota</taxon>
        <taxon>Pucciniomycotina</taxon>
        <taxon>Microbotryomycetes</taxon>
        <taxon>Sporidiobolales</taxon>
        <taxon>Sporidiobolaceae</taxon>
        <taxon>Rhodotorula</taxon>
    </lineage>
</organism>
<name>A0AAV5GI30_9BASI</name>
<dbReference type="EMBL" id="BQKY01000003">
    <property type="protein sequence ID" value="GJN88298.1"/>
    <property type="molecule type" value="Genomic_DNA"/>
</dbReference>
<gene>
    <name evidence="2" type="ORF">Rhopal_001263-T1</name>
</gene>
<reference evidence="2 3" key="1">
    <citation type="submission" date="2021-12" db="EMBL/GenBank/DDBJ databases">
        <title>High titer production of polyol ester of fatty acids by Rhodotorula paludigena BS15 towards product separation-free biomass refinery.</title>
        <authorList>
            <person name="Mano J."/>
            <person name="Ono H."/>
            <person name="Tanaka T."/>
            <person name="Naito K."/>
            <person name="Sushida H."/>
            <person name="Ike M."/>
            <person name="Tokuyasu K."/>
            <person name="Kitaoka M."/>
        </authorList>
    </citation>
    <scope>NUCLEOTIDE SEQUENCE [LARGE SCALE GENOMIC DNA]</scope>
    <source>
        <strain evidence="2 3">BS15</strain>
    </source>
</reference>
<dbReference type="AlphaFoldDB" id="A0AAV5GI30"/>
<feature type="compositionally biased region" description="Acidic residues" evidence="1">
    <location>
        <begin position="219"/>
        <end position="230"/>
    </location>
</feature>
<evidence type="ECO:0000256" key="1">
    <source>
        <dbReference type="SAM" id="MobiDB-lite"/>
    </source>
</evidence>
<accession>A0AAV5GI30</accession>
<comment type="caution">
    <text evidence="2">The sequence shown here is derived from an EMBL/GenBank/DDBJ whole genome shotgun (WGS) entry which is preliminary data.</text>
</comment>
<feature type="region of interest" description="Disordered" evidence="1">
    <location>
        <begin position="1"/>
        <end position="109"/>
    </location>
</feature>
<dbReference type="Proteomes" id="UP001342314">
    <property type="component" value="Unassembled WGS sequence"/>
</dbReference>
<feature type="region of interest" description="Disordered" evidence="1">
    <location>
        <begin position="197"/>
        <end position="248"/>
    </location>
</feature>
<feature type="compositionally biased region" description="Polar residues" evidence="1">
    <location>
        <begin position="235"/>
        <end position="248"/>
    </location>
</feature>
<proteinExistence type="predicted"/>
<sequence>MASPPASARPLKLEPTSPSQLARALEPGVQAHGPAGPEKEAVPEALRALKQEDSYLPTPSPAPSRDGPAPSSAVKTSPVSLERVSEAQEQDGAIAKEDAGDVSDADSLSSADSDLANAARMPSSYCTPLFNQPKCFGSPEAFFTSCRDRMLRAYGVTTQCHHLDRWQAIAKCQRQTTHHCRFAVRARKGNDGRWHVRDTGNWTHSHASELPKKDRDEVMGDESGDESEEEPLARATQTPPVASTSTSIANPTFAISEDSWSAPTKSQRMLQLVESRTSIFAKQRAVQDPVRSIQSKQASDAYTGTDGSGTNLCAFRHYVRFCDKVGVPTFPVSPAMLALWMYDKCSAKDVYSATYASALNRIMNLTKSFWSSSSLYDELVALDPDATALTEFMAERSNQKRGWSFKAYCAFVKAIMPVFGIGLIKFDKSANTATIACNRSHQQWINSPGGLCPYFIQLERTSKDPATWAIDATLSHFLHSHGPDGRILADPTWRPLVRNADARRVLGMAPLATSGKTKISQAHDEPGKKKHKENAAPPPTKKQRVIPTVPSASSPKVQQPLIHGAPTLSQPSAGASAQLLARQASAPVHPSSPAPSAPTPAAIPLQPDAVHAFLGAMHPSLVSLAPHLAHAGFDSLSSLVALLHFEPVFLDLVLEEIRFAAESPRTRAPDANGPVSVIHIKLLARLLREERAAF</sequence>
<protein>
    <recommendedName>
        <fullName evidence="4">Proteophosphoglycan ppg4</fullName>
    </recommendedName>
</protein>
<evidence type="ECO:0008006" key="4">
    <source>
        <dbReference type="Google" id="ProtNLM"/>
    </source>
</evidence>